<feature type="compositionally biased region" description="Low complexity" evidence="1">
    <location>
        <begin position="21"/>
        <end position="36"/>
    </location>
</feature>
<comment type="caution">
    <text evidence="3">The sequence shown here is derived from an EMBL/GenBank/DDBJ whole genome shotgun (WGS) entry which is preliminary data.</text>
</comment>
<dbReference type="AlphaFoldDB" id="A0A1X0Q7C8"/>
<evidence type="ECO:0000313" key="4">
    <source>
        <dbReference type="Proteomes" id="UP000192501"/>
    </source>
</evidence>
<proteinExistence type="predicted"/>
<feature type="region of interest" description="Disordered" evidence="1">
    <location>
        <begin position="21"/>
        <end position="42"/>
    </location>
</feature>
<evidence type="ECO:0000256" key="2">
    <source>
        <dbReference type="SAM" id="SignalP"/>
    </source>
</evidence>
<gene>
    <name evidence="3" type="ORF">A0H76_3063</name>
</gene>
<feature type="chain" id="PRO_5011987028" evidence="2">
    <location>
        <begin position="19"/>
        <end position="42"/>
    </location>
</feature>
<dbReference type="Proteomes" id="UP000192501">
    <property type="component" value="Unassembled WGS sequence"/>
</dbReference>
<dbReference type="VEuPathDB" id="MicrosporidiaDB:A0H76_3063"/>
<organism evidence="3 4">
    <name type="scientific">Hepatospora eriocheir</name>
    <dbReference type="NCBI Taxonomy" id="1081669"/>
    <lineage>
        <taxon>Eukaryota</taxon>
        <taxon>Fungi</taxon>
        <taxon>Fungi incertae sedis</taxon>
        <taxon>Microsporidia</taxon>
        <taxon>Hepatosporidae</taxon>
        <taxon>Hepatospora</taxon>
    </lineage>
</organism>
<protein>
    <submittedName>
        <fullName evidence="3">Uncharacterized protein</fullName>
    </submittedName>
</protein>
<sequence>MVVVLSILILLILDSTLSSLIGSNKSSPTSTSPKNSTVLLNS</sequence>
<evidence type="ECO:0000313" key="3">
    <source>
        <dbReference type="EMBL" id="ORD95643.1"/>
    </source>
</evidence>
<feature type="signal peptide" evidence="2">
    <location>
        <begin position="1"/>
        <end position="18"/>
    </location>
</feature>
<dbReference type="EMBL" id="LTAI01001309">
    <property type="protein sequence ID" value="ORD95643.1"/>
    <property type="molecule type" value="Genomic_DNA"/>
</dbReference>
<reference evidence="3 4" key="1">
    <citation type="journal article" date="2017" name="Environ. Microbiol.">
        <title>Decay of the glycolytic pathway and adaptation to intranuclear parasitism within Enterocytozoonidae microsporidia.</title>
        <authorList>
            <person name="Wiredu Boakye D."/>
            <person name="Jaroenlak P."/>
            <person name="Prachumwat A."/>
            <person name="Williams T.A."/>
            <person name="Bateman K.S."/>
            <person name="Itsathitphaisarn O."/>
            <person name="Sritunyalucksana K."/>
            <person name="Paszkiewicz K.H."/>
            <person name="Moore K.A."/>
            <person name="Stentiford G.D."/>
            <person name="Williams B.A."/>
        </authorList>
    </citation>
    <scope>NUCLEOTIDE SEQUENCE [LARGE SCALE GENOMIC DNA]</scope>
    <source>
        <strain evidence="4">canceri</strain>
    </source>
</reference>
<name>A0A1X0Q7C8_9MICR</name>
<evidence type="ECO:0000256" key="1">
    <source>
        <dbReference type="SAM" id="MobiDB-lite"/>
    </source>
</evidence>
<accession>A0A1X0Q7C8</accession>
<keyword evidence="2" id="KW-0732">Signal</keyword>